<dbReference type="SUPFAM" id="SSF55729">
    <property type="entry name" value="Acyl-CoA N-acyltransferases (Nat)"/>
    <property type="match status" value="1"/>
</dbReference>
<feature type="domain" description="N-acetyltransferase" evidence="2">
    <location>
        <begin position="1"/>
        <end position="158"/>
    </location>
</feature>
<name>A0A346PJW8_9EURY</name>
<dbReference type="AlphaFoldDB" id="A0A346PJW8"/>
<evidence type="ECO:0000313" key="3">
    <source>
        <dbReference type="EMBL" id="AXR79813.1"/>
    </source>
</evidence>
<keyword evidence="3" id="KW-0808">Transferase</keyword>
<dbReference type="Gene3D" id="3.40.630.30">
    <property type="match status" value="1"/>
</dbReference>
<dbReference type="InterPro" id="IPR000182">
    <property type="entry name" value="GNAT_dom"/>
</dbReference>
<proteinExistence type="predicted"/>
<dbReference type="GeneID" id="37644058"/>
<accession>A0A346PVK5</accession>
<accession>A0A346PJW8</accession>
<dbReference type="Pfam" id="PF13508">
    <property type="entry name" value="Acetyltransf_7"/>
    <property type="match status" value="1"/>
</dbReference>
<dbReference type="GO" id="GO:0016747">
    <property type="term" value="F:acyltransferase activity, transferring groups other than amino-acyl groups"/>
    <property type="evidence" value="ECO:0007669"/>
    <property type="project" value="InterPro"/>
</dbReference>
<protein>
    <submittedName>
        <fullName evidence="3">Acetyltransferase (GNAT) family</fullName>
    </submittedName>
</protein>
<dbReference type="KEGG" id="nan:AArc1_3521"/>
<evidence type="ECO:0000313" key="6">
    <source>
        <dbReference type="Proteomes" id="UP000258707"/>
    </source>
</evidence>
<keyword evidence="5" id="KW-1185">Reference proteome</keyword>
<evidence type="ECO:0000313" key="4">
    <source>
        <dbReference type="EMBL" id="AXR83550.1"/>
    </source>
</evidence>
<dbReference type="InterPro" id="IPR016181">
    <property type="entry name" value="Acyl_CoA_acyltransferase"/>
</dbReference>
<reference evidence="5" key="2">
    <citation type="submission" date="2018-02" db="EMBL/GenBank/DDBJ databases">
        <title>Phenotypic and genomic properties of facultatively anaerobic sulfur-reducing natronoarchaea from hypersaline soda lakes.</title>
        <authorList>
            <person name="Sorokin D.Y."/>
            <person name="Kublanov I.V."/>
            <person name="Roman P."/>
            <person name="Sinninghe Damste J.S."/>
            <person name="Golyshin P.N."/>
            <person name="Rojo D."/>
            <person name="Ciordia S."/>
            <person name="Mena M.D.C."/>
            <person name="Ferrer M."/>
            <person name="Messina E."/>
            <person name="Smedile F."/>
            <person name="La Spada G."/>
            <person name="La Cono V."/>
            <person name="Yakimov M.M."/>
        </authorList>
    </citation>
    <scope>NUCLEOTIDE SEQUENCE [LARGE SCALE GENOMIC DNA]</scope>
    <source>
        <strain evidence="5">AArc-Mg</strain>
    </source>
</reference>
<dbReference type="Proteomes" id="UP000258707">
    <property type="component" value="Chromosome"/>
</dbReference>
<dbReference type="KEGG" id="nag:AArcMg_3577"/>
<evidence type="ECO:0000256" key="1">
    <source>
        <dbReference type="SAM" id="MobiDB-lite"/>
    </source>
</evidence>
<dbReference type="RefSeq" id="WP_117365702.1">
    <property type="nucleotide sequence ID" value="NZ_CP024047.1"/>
</dbReference>
<evidence type="ECO:0000313" key="5">
    <source>
        <dbReference type="Proteomes" id="UP000258613"/>
    </source>
</evidence>
<gene>
    <name evidence="3" type="ORF">AArc1_3521</name>
    <name evidence="4" type="ORF">AArcMg_3577</name>
</gene>
<reference evidence="3" key="3">
    <citation type="journal article" date="2019" name="Int. J. Syst. Evol. Microbiol.">
        <title>Natronolimnobius sulfurireducens sp. nov. and Halalkaliarchaeum desulfuricum gen. nov., sp. nov., the first sulfur-respiring alkaliphilic haloarchaea from hypersaline alkaline lakes.</title>
        <authorList>
            <person name="Sorokin D.Y."/>
            <person name="Yakimov M."/>
            <person name="Messina E."/>
            <person name="Merkel A.Y."/>
            <person name="Bale N.J."/>
            <person name="Sinninghe Damste J.S."/>
        </authorList>
    </citation>
    <scope>NUCLEOTIDE SEQUENCE</scope>
    <source>
        <strain evidence="4">AArc-Mg</strain>
        <strain evidence="3">AArc1</strain>
    </source>
</reference>
<organism evidence="3 6">
    <name type="scientific">Natrarchaeobaculum sulfurireducens</name>
    <dbReference type="NCBI Taxonomy" id="2044521"/>
    <lineage>
        <taxon>Archaea</taxon>
        <taxon>Methanobacteriati</taxon>
        <taxon>Methanobacteriota</taxon>
        <taxon>Stenosarchaea group</taxon>
        <taxon>Halobacteria</taxon>
        <taxon>Halobacteriales</taxon>
        <taxon>Natrialbaceae</taxon>
        <taxon>Natrarchaeobaculum</taxon>
    </lineage>
</organism>
<dbReference type="EMBL" id="CP027033">
    <property type="protein sequence ID" value="AXR83550.1"/>
    <property type="molecule type" value="Genomic_DNA"/>
</dbReference>
<dbReference type="EMBL" id="CP024047">
    <property type="protein sequence ID" value="AXR79813.1"/>
    <property type="molecule type" value="Genomic_DNA"/>
</dbReference>
<feature type="region of interest" description="Disordered" evidence="1">
    <location>
        <begin position="34"/>
        <end position="71"/>
    </location>
</feature>
<reference evidence="6" key="1">
    <citation type="submission" date="2017-10" db="EMBL/GenBank/DDBJ databases">
        <title>Phenotypic and genomic properties of facultatively anaerobic sulfur-reducing natronoarchaea from hypersaline soda lakes.</title>
        <authorList>
            <person name="Sorokin D.Y."/>
            <person name="Kublanov I.V."/>
            <person name="Roman P."/>
            <person name="Sinninghe Damste J.S."/>
            <person name="Golyshin P.N."/>
            <person name="Rojo D."/>
            <person name="Ciordia S."/>
            <person name="Mena Md.C."/>
            <person name="Ferrer M."/>
            <person name="Messina E."/>
            <person name="Smedile F."/>
            <person name="La Spada G."/>
            <person name="La Cono V."/>
            <person name="Yakimov M.M."/>
        </authorList>
    </citation>
    <scope>NUCLEOTIDE SEQUENCE [LARGE SCALE GENOMIC DNA]</scope>
    <source>
        <strain evidence="6">AArc1</strain>
    </source>
</reference>
<dbReference type="PROSITE" id="PS51186">
    <property type="entry name" value="GNAT"/>
    <property type="match status" value="1"/>
</dbReference>
<evidence type="ECO:0000259" key="2">
    <source>
        <dbReference type="PROSITE" id="PS51186"/>
    </source>
</evidence>
<dbReference type="Proteomes" id="UP000258613">
    <property type="component" value="Chromosome"/>
</dbReference>
<dbReference type="OrthoDB" id="194677at2157"/>
<sequence length="158" mass="17226">MFVRPADPDDALEVRRILDGAMLEPGAVEPRIDAGDVLVAGDRRGESTTADRAESGGDSSIPGKPSHDRERRLGALVLEPRERNAHVAAVAVRRRHRGRGIGTALVERALEREGRLTATFDDRVRPFYDALGFRVQSLDDGRYRGVATADDRIGDTVG</sequence>
<feature type="compositionally biased region" description="Basic and acidic residues" evidence="1">
    <location>
        <begin position="41"/>
        <end position="55"/>
    </location>
</feature>